<evidence type="ECO:0000313" key="3">
    <source>
        <dbReference type="Proteomes" id="UP000478052"/>
    </source>
</evidence>
<protein>
    <submittedName>
        <fullName evidence="2">Uncharacterized protein</fullName>
    </submittedName>
</protein>
<organism evidence="2 3">
    <name type="scientific">Aphis craccivora</name>
    <name type="common">Cowpea aphid</name>
    <dbReference type="NCBI Taxonomy" id="307492"/>
    <lineage>
        <taxon>Eukaryota</taxon>
        <taxon>Metazoa</taxon>
        <taxon>Ecdysozoa</taxon>
        <taxon>Arthropoda</taxon>
        <taxon>Hexapoda</taxon>
        <taxon>Insecta</taxon>
        <taxon>Pterygota</taxon>
        <taxon>Neoptera</taxon>
        <taxon>Paraneoptera</taxon>
        <taxon>Hemiptera</taxon>
        <taxon>Sternorrhyncha</taxon>
        <taxon>Aphidomorpha</taxon>
        <taxon>Aphidoidea</taxon>
        <taxon>Aphididae</taxon>
        <taxon>Aphidini</taxon>
        <taxon>Aphis</taxon>
        <taxon>Aphis</taxon>
    </lineage>
</organism>
<sequence>MCNNKTVKENTVESESESGSISVNYDYSSDEFYIPPTKNIQSEESSDDDILNNNGFIEINPENLINTLNPENNNDNYESFDIEVVNFPSVSRDTSIVEDIEFIGELGTTIQQPIDPQGFFINSRGGGRKKLADELLTRKRKRNPEGWTKNVRKTSKMQGKSYITAKGKLVPAKTLKPPCSCKRKCFEKIDTDQMFLESEGQSQFISNNIEEYPKKTERIKQNSTPSRRQFSRKYFLTGINNIRIEVCQSHYRKKKITGAGICLTDGRGHHSNHPKTSDQDKNNIRDHIKMFPFKESHYSRNKTNKKYFLNPDLSISRMYDLYKNHCTENHFNILSEFMYRKIFVEEFNLAFKKPNIDTCQLCDKFETILKCSTVNEEIQDTIEEKNVPTFTNG</sequence>
<reference evidence="2 3" key="1">
    <citation type="submission" date="2019-08" db="EMBL/GenBank/DDBJ databases">
        <title>Whole genome of Aphis craccivora.</title>
        <authorList>
            <person name="Voronova N.V."/>
            <person name="Shulinski R.S."/>
            <person name="Bandarenka Y.V."/>
            <person name="Zhorov D.G."/>
            <person name="Warner D."/>
        </authorList>
    </citation>
    <scope>NUCLEOTIDE SEQUENCE [LARGE SCALE GENOMIC DNA]</scope>
    <source>
        <strain evidence="2">180601</strain>
        <tissue evidence="2">Whole Body</tissue>
    </source>
</reference>
<dbReference type="PANTHER" id="PTHR10773:SF19">
    <property type="match status" value="1"/>
</dbReference>
<proteinExistence type="predicted"/>
<name>A0A6G0VUV4_APHCR</name>
<dbReference type="OrthoDB" id="6765384at2759"/>
<dbReference type="AlphaFoldDB" id="A0A6G0VUV4"/>
<feature type="non-terminal residue" evidence="2">
    <location>
        <position position="393"/>
    </location>
</feature>
<keyword evidence="3" id="KW-1185">Reference proteome</keyword>
<dbReference type="Proteomes" id="UP000478052">
    <property type="component" value="Unassembled WGS sequence"/>
</dbReference>
<dbReference type="PANTHER" id="PTHR10773">
    <property type="entry name" value="DNA-DIRECTED RNA POLYMERASES I, II, AND III SUBUNIT RPABC2"/>
    <property type="match status" value="1"/>
</dbReference>
<gene>
    <name evidence="2" type="ORF">FWK35_00026852</name>
</gene>
<evidence type="ECO:0000313" key="2">
    <source>
        <dbReference type="EMBL" id="KAF0710897.1"/>
    </source>
</evidence>
<evidence type="ECO:0000256" key="1">
    <source>
        <dbReference type="SAM" id="MobiDB-lite"/>
    </source>
</evidence>
<feature type="compositionally biased region" description="Basic and acidic residues" evidence="1">
    <location>
        <begin position="1"/>
        <end position="11"/>
    </location>
</feature>
<accession>A0A6G0VUV4</accession>
<dbReference type="EMBL" id="VUJU01011490">
    <property type="protein sequence ID" value="KAF0710897.1"/>
    <property type="molecule type" value="Genomic_DNA"/>
</dbReference>
<feature type="region of interest" description="Disordered" evidence="1">
    <location>
        <begin position="1"/>
        <end position="23"/>
    </location>
</feature>
<comment type="caution">
    <text evidence="2">The sequence shown here is derived from an EMBL/GenBank/DDBJ whole genome shotgun (WGS) entry which is preliminary data.</text>
</comment>